<dbReference type="Proteomes" id="UP000068603">
    <property type="component" value="Unassembled WGS sequence"/>
</dbReference>
<reference evidence="7 9" key="1">
    <citation type="submission" date="2015-11" db="EMBL/GenBank/DDBJ databases">
        <title>Expanding the genomic diversity of Burkholderia species for the development of highly accurate diagnostics.</title>
        <authorList>
            <person name="Sahl J."/>
            <person name="Keim P."/>
            <person name="Wagner D."/>
        </authorList>
    </citation>
    <scope>NUCLEOTIDE SEQUENCE [LARGE SCALE GENOMIC DNA]</scope>
    <source>
        <strain evidence="7 9">MSMB1960WGS</strain>
    </source>
</reference>
<gene>
    <name evidence="8" type="ORF">DF017_20455</name>
    <name evidence="6" type="ORF">F7R25_22210</name>
    <name evidence="7" type="ORF">WT44_05075</name>
</gene>
<feature type="short sequence motif" description="DGA/G" evidence="4">
    <location>
        <begin position="206"/>
        <end position="208"/>
    </location>
</feature>
<feature type="active site" description="Proton acceptor" evidence="4">
    <location>
        <position position="206"/>
    </location>
</feature>
<evidence type="ECO:0000256" key="3">
    <source>
        <dbReference type="ARBA" id="ARBA00023098"/>
    </source>
</evidence>
<organism evidence="7">
    <name type="scientific">Burkholderia stagnalis</name>
    <dbReference type="NCBI Taxonomy" id="1503054"/>
    <lineage>
        <taxon>Bacteria</taxon>
        <taxon>Pseudomonadati</taxon>
        <taxon>Pseudomonadota</taxon>
        <taxon>Betaproteobacteria</taxon>
        <taxon>Burkholderiales</taxon>
        <taxon>Burkholderiaceae</taxon>
        <taxon>Burkholderia</taxon>
        <taxon>Burkholderia cepacia complex</taxon>
    </lineage>
</organism>
<dbReference type="RefSeq" id="WP_059558122.1">
    <property type="nucleotide sequence ID" value="NZ_CABVPM010000035.1"/>
</dbReference>
<dbReference type="AlphaFoldDB" id="A0A107GA90"/>
<evidence type="ECO:0000256" key="1">
    <source>
        <dbReference type="ARBA" id="ARBA00022801"/>
    </source>
</evidence>
<feature type="active site" description="Nucleophile" evidence="4">
    <location>
        <position position="53"/>
    </location>
</feature>
<sequence>MTTKSAKRRGSDEPKPIALALQGGGMHGAFTWGVLDRLLEDGRLAIEGVSATSAGAMNAAVLAHGLRQGGHAAAREALHGFWHAVSESAEQYNPLRWTPWLKGTHSFGLDHSPLYAFADMVLRLFSPYQFNPHNLNPLRDVLERHVDFDALRKHCPIRLYLCATNVETGKIRIFSGDDVCADAVLASACVPTLFQAITIDGQHYWDGGYMGNPAIYPLIYHCKTQDVVIVHINPLVRPGVPTTAADILNRINEISFNSSLMREMRAIAFVTELIQQGKVDRLEMKEMLIHSIRSDEAMCALSVSSKYNADWAFLCGLRDNGRREADVWLAENFGNIGQRSSIDIRKEFF</sequence>
<feature type="domain" description="PNPLA" evidence="5">
    <location>
        <begin position="19"/>
        <end position="219"/>
    </location>
</feature>
<feature type="short sequence motif" description="GXGXXG" evidence="4">
    <location>
        <begin position="23"/>
        <end position="28"/>
    </location>
</feature>
<keyword evidence="2 4" id="KW-0442">Lipid degradation</keyword>
<dbReference type="EMBL" id="VZOK01000035">
    <property type="protein sequence ID" value="KAB0635743.1"/>
    <property type="molecule type" value="Genomic_DNA"/>
</dbReference>
<dbReference type="Pfam" id="PF01734">
    <property type="entry name" value="Patatin"/>
    <property type="match status" value="1"/>
</dbReference>
<dbReference type="GO" id="GO:0016787">
    <property type="term" value="F:hydrolase activity"/>
    <property type="evidence" value="ECO:0007669"/>
    <property type="project" value="UniProtKB-UniRule"/>
</dbReference>
<keyword evidence="1 4" id="KW-0378">Hydrolase</keyword>
<reference evidence="6 11" key="3">
    <citation type="submission" date="2019-09" db="EMBL/GenBank/DDBJ databases">
        <title>Draft genome sequences of 48 bacterial type strains from the CCUG.</title>
        <authorList>
            <person name="Tunovic T."/>
            <person name="Pineiro-Iglesias B."/>
            <person name="Unosson C."/>
            <person name="Inganas E."/>
            <person name="Ohlen M."/>
            <person name="Cardew S."/>
            <person name="Jensie-Markopoulos S."/>
            <person name="Salva-Serra F."/>
            <person name="Jaen-Luchoro D."/>
            <person name="Karlsson R."/>
            <person name="Svensson-Stadler L."/>
            <person name="Chun J."/>
            <person name="Moore E."/>
        </authorList>
    </citation>
    <scope>NUCLEOTIDE SEQUENCE [LARGE SCALE GENOMIC DNA]</scope>
    <source>
        <strain evidence="6 11">CCUG 65686</strain>
    </source>
</reference>
<dbReference type="InterPro" id="IPR050301">
    <property type="entry name" value="NTE"/>
</dbReference>
<dbReference type="EMBL" id="QTPM01000026">
    <property type="protein sequence ID" value="RQY89319.1"/>
    <property type="molecule type" value="Genomic_DNA"/>
</dbReference>
<dbReference type="EMBL" id="LPHB01000019">
    <property type="protein sequence ID" value="KWA66437.1"/>
    <property type="molecule type" value="Genomic_DNA"/>
</dbReference>
<accession>A0A107GA90</accession>
<evidence type="ECO:0000256" key="2">
    <source>
        <dbReference type="ARBA" id="ARBA00022963"/>
    </source>
</evidence>
<proteinExistence type="predicted"/>
<dbReference type="InterPro" id="IPR016035">
    <property type="entry name" value="Acyl_Trfase/lysoPLipase"/>
</dbReference>
<dbReference type="InterPro" id="IPR002641">
    <property type="entry name" value="PNPLA_dom"/>
</dbReference>
<dbReference type="KEGG" id="bstg:WT74_17490"/>
<evidence type="ECO:0000256" key="4">
    <source>
        <dbReference type="PROSITE-ProRule" id="PRU01161"/>
    </source>
</evidence>
<dbReference type="Proteomes" id="UP000281098">
    <property type="component" value="Unassembled WGS sequence"/>
</dbReference>
<evidence type="ECO:0000313" key="9">
    <source>
        <dbReference type="Proteomes" id="UP000068603"/>
    </source>
</evidence>
<dbReference type="PROSITE" id="PS51635">
    <property type="entry name" value="PNPLA"/>
    <property type="match status" value="1"/>
</dbReference>
<name>A0A107GA90_9BURK</name>
<dbReference type="STRING" id="1503054.WT74_17490"/>
<keyword evidence="10" id="KW-1185">Reference proteome</keyword>
<evidence type="ECO:0000313" key="10">
    <source>
        <dbReference type="Proteomes" id="UP000281098"/>
    </source>
</evidence>
<evidence type="ECO:0000313" key="8">
    <source>
        <dbReference type="EMBL" id="RQY89319.1"/>
    </source>
</evidence>
<dbReference type="GeneID" id="93058446"/>
<evidence type="ECO:0000313" key="7">
    <source>
        <dbReference type="EMBL" id="KWA66437.1"/>
    </source>
</evidence>
<keyword evidence="3 4" id="KW-0443">Lipid metabolism</keyword>
<dbReference type="GO" id="GO:0016042">
    <property type="term" value="P:lipid catabolic process"/>
    <property type="evidence" value="ECO:0007669"/>
    <property type="project" value="UniProtKB-UniRule"/>
</dbReference>
<evidence type="ECO:0000313" key="11">
    <source>
        <dbReference type="Proteomes" id="UP000473470"/>
    </source>
</evidence>
<protein>
    <submittedName>
        <fullName evidence="7">Alpha/beta hydrolase</fullName>
    </submittedName>
    <submittedName>
        <fullName evidence="6">Patatin-like phospholipase family protein</fullName>
    </submittedName>
</protein>
<comment type="caution">
    <text evidence="4">Lacks conserved residue(s) required for the propagation of feature annotation.</text>
</comment>
<evidence type="ECO:0000313" key="6">
    <source>
        <dbReference type="EMBL" id="KAB0635743.1"/>
    </source>
</evidence>
<reference evidence="8 10" key="2">
    <citation type="submission" date="2018-08" db="EMBL/GenBank/DDBJ databases">
        <title>Comparative analysis of Burkholderia isolates from Puerto Rico.</title>
        <authorList>
            <person name="Hall C."/>
            <person name="Sahl J."/>
            <person name="Wagner D."/>
        </authorList>
    </citation>
    <scope>NUCLEOTIDE SEQUENCE [LARGE SCALE GENOMIC DNA]</scope>
    <source>
        <strain evidence="8 10">Bp8966</strain>
    </source>
</reference>
<dbReference type="SUPFAM" id="SSF52151">
    <property type="entry name" value="FabD/lysophospholipase-like"/>
    <property type="match status" value="1"/>
</dbReference>
<dbReference type="PANTHER" id="PTHR14226">
    <property type="entry name" value="NEUROPATHY TARGET ESTERASE/SWISS CHEESE D.MELANOGASTER"/>
    <property type="match status" value="1"/>
</dbReference>
<evidence type="ECO:0000259" key="5">
    <source>
        <dbReference type="PROSITE" id="PS51635"/>
    </source>
</evidence>
<dbReference type="PANTHER" id="PTHR14226:SF78">
    <property type="entry name" value="SLR0060 PROTEIN"/>
    <property type="match status" value="1"/>
</dbReference>
<dbReference type="Proteomes" id="UP000473470">
    <property type="component" value="Unassembled WGS sequence"/>
</dbReference>
<dbReference type="Gene3D" id="3.40.1090.10">
    <property type="entry name" value="Cytosolic phospholipase A2 catalytic domain"/>
    <property type="match status" value="2"/>
</dbReference>
<comment type="caution">
    <text evidence="7">The sequence shown here is derived from an EMBL/GenBank/DDBJ whole genome shotgun (WGS) entry which is preliminary data.</text>
</comment>